<evidence type="ECO:0000256" key="1">
    <source>
        <dbReference type="SAM" id="MobiDB-lite"/>
    </source>
</evidence>
<proteinExistence type="predicted"/>
<keyword evidence="2" id="KW-1133">Transmembrane helix</keyword>
<evidence type="ECO:0000256" key="2">
    <source>
        <dbReference type="SAM" id="Phobius"/>
    </source>
</evidence>
<evidence type="ECO:0000313" key="3">
    <source>
        <dbReference type="EMBL" id="KAJ8867458.1"/>
    </source>
</evidence>
<name>A0ABQ9G4R1_9NEOP</name>
<keyword evidence="2" id="KW-0472">Membrane</keyword>
<evidence type="ECO:0000313" key="4">
    <source>
        <dbReference type="Proteomes" id="UP001159363"/>
    </source>
</evidence>
<feature type="region of interest" description="Disordered" evidence="1">
    <location>
        <begin position="1162"/>
        <end position="1193"/>
    </location>
</feature>
<comment type="caution">
    <text evidence="3">The sequence shown here is derived from an EMBL/GenBank/DDBJ whole genome shotgun (WGS) entry which is preliminary data.</text>
</comment>
<protein>
    <submittedName>
        <fullName evidence="3">Uncharacterized protein</fullName>
    </submittedName>
</protein>
<sequence length="1354" mass="152067">MFERIGHSRVDNLDCHRNNNFLVTVAKKASCRIGIVRRRNWKPKGIRRFPTNEMEMFRGNKRSGEMEKISGVHDVCRQQLASSQESQSSAYERVVAKGPPVFRENFMLKPDSQLVTCKLAKFPLVTGRVSMREKKFLFDWASRDKVTPTPNVRDWLADTQDDGKESHICGRAMLSYLWSSDFGLGEEKSVKPGFCVDVTAQINWHWSKGRNELPIFPITSITAVLVSVFPFTIVLLVLAMPDTPPLLCSQHNDLSPRKKIGDYPSMADRPLAQLPPSALIPNNQCAVRISVFVRKTVESSLQFIEHAHFSGLYLWLGTPKFREKFPRLLYINTLQEYQLSSSAYWRRLFVEDSFLLVSPIRINAEHLDQANDKSGSEFWCFRVPVAQKSLHEKQVALQIIYVLRSGGFIPCVLVDEENEFGLWRQPLHKWPVLDRVEELTNRPKSLGFPVLMMGRRWALMTGRGQAAILVTDGVDGISLVMGRSDNRSQLSALSVTINYRQGRSELPIFSSTSISAVLVSVFTCNAVLLILATPDTPPVLCDVCYWPAVGTMESRLTVYQLTCRERYTYENSQGPVIEPYYRFSVYKIMGTKLKVSHVHAARREHCVPASSPTRSGDYALDARDSVALIALELPGHNRGKQIPLGRPLKRTKNAWRWVCPAVVNRLLESASGNMNKNSEANNTSSAVEWPISFEEMEQIRDVDYSAAANETTNCAHLFIKQRSLSLVPNKSEPDFLLNLRIVHIVARKDKVFRREAANESSSLQGARTQEKNYHELTSHTLGILRVSPLFINKPGRPTEEKVLKAEPSSPLPLPTLADDDVGYLSATFEGPKFSRLSNKIERMALRNIVNKCGALNHCWKLGNFADSFGDKQDSIVLCELELESVVHWLMIQFYSRPETFMFKLDFDDLRASLEICFGYFLRLSVRRHFLLDWTNQNKGMPLTKRFENAETFDKSSEPFLVMEVTPLGTSRFTIHGSALFPSQLRGVWSSAVMQGRGERGIREKTRRPAASSGKIPAGNRTRFAFVGGESSGHCNTAAPPVRMRIFCVLGVCDLQAGTQDAVTAIAKQLTDDNAGIDIYQIANLQHNKIRKFVNSDAAASVWYIRVGNTGNTGAVVTRQVEGDDQLRRRSIIRAGDCPLRSRRCTVRLRTCRLTDQRTWGKDGGVGGGGRSKTSKEIFSHRGPSRLPPRSLPDACENRASRCAMAAIVAMDTPRKKKGLVRGIENQAKRSGSGENYATAAEEKNNLFYWIRVGESVPLHNPHQPLQRAPYVTSHLTANQSLELLLINFQRLHAAVLLRVTALESAVATDHKYEQLSDERSFAAPECVCKAVCCNANHVAISEPEAVQSLLRLVP</sequence>
<accession>A0ABQ9G4R1</accession>
<dbReference type="EMBL" id="JARBHB010000015">
    <property type="protein sequence ID" value="KAJ8867458.1"/>
    <property type="molecule type" value="Genomic_DNA"/>
</dbReference>
<keyword evidence="4" id="KW-1185">Reference proteome</keyword>
<feature type="transmembrane region" description="Helical" evidence="2">
    <location>
        <begin position="215"/>
        <end position="240"/>
    </location>
</feature>
<keyword evidence="2" id="KW-0812">Transmembrane</keyword>
<dbReference type="Proteomes" id="UP001159363">
    <property type="component" value="Chromosome 14"/>
</dbReference>
<reference evidence="3 4" key="1">
    <citation type="submission" date="2023-02" db="EMBL/GenBank/DDBJ databases">
        <title>LHISI_Scaffold_Assembly.</title>
        <authorList>
            <person name="Stuart O.P."/>
            <person name="Cleave R."/>
            <person name="Magrath M.J.L."/>
            <person name="Mikheyev A.S."/>
        </authorList>
    </citation>
    <scope>NUCLEOTIDE SEQUENCE [LARGE SCALE GENOMIC DNA]</scope>
    <source>
        <strain evidence="3">Daus_M_001</strain>
        <tissue evidence="3">Leg muscle</tissue>
    </source>
</reference>
<gene>
    <name evidence="3" type="ORF">PR048_031260</name>
</gene>
<organism evidence="3 4">
    <name type="scientific">Dryococelus australis</name>
    <dbReference type="NCBI Taxonomy" id="614101"/>
    <lineage>
        <taxon>Eukaryota</taxon>
        <taxon>Metazoa</taxon>
        <taxon>Ecdysozoa</taxon>
        <taxon>Arthropoda</taxon>
        <taxon>Hexapoda</taxon>
        <taxon>Insecta</taxon>
        <taxon>Pterygota</taxon>
        <taxon>Neoptera</taxon>
        <taxon>Polyneoptera</taxon>
        <taxon>Phasmatodea</taxon>
        <taxon>Verophasmatodea</taxon>
        <taxon>Anareolatae</taxon>
        <taxon>Phasmatidae</taxon>
        <taxon>Eurycanthinae</taxon>
        <taxon>Dryococelus</taxon>
    </lineage>
</organism>